<dbReference type="Proteomes" id="UP000035085">
    <property type="component" value="Chromosome"/>
</dbReference>
<gene>
    <name evidence="1" type="ORF">UC34_10065</name>
</gene>
<evidence type="ECO:0000313" key="1">
    <source>
        <dbReference type="EMBL" id="AJP57257.2"/>
    </source>
</evidence>
<name>A0ABN4FYG4_9BURK</name>
<proteinExistence type="predicted"/>
<dbReference type="RefSeq" id="WP_044455421.1">
    <property type="nucleotide sequence ID" value="NZ_CP010897.2"/>
</dbReference>
<reference evidence="2" key="1">
    <citation type="submission" date="2015-02" db="EMBL/GenBank/DDBJ databases">
        <title>Complete Genome Sequencing of Pandoraea vervacti NS15 sp. nov.</title>
        <authorList>
            <person name="Chan K.-G."/>
        </authorList>
    </citation>
    <scope>NUCLEOTIDE SEQUENCE [LARGE SCALE GENOMIC DNA]</scope>
    <source>
        <strain evidence="2">NS15</strain>
    </source>
</reference>
<dbReference type="SUPFAM" id="SSF53335">
    <property type="entry name" value="S-adenosyl-L-methionine-dependent methyltransferases"/>
    <property type="match status" value="1"/>
</dbReference>
<dbReference type="Gene3D" id="3.40.50.150">
    <property type="entry name" value="Vaccinia Virus protein VP39"/>
    <property type="match status" value="1"/>
</dbReference>
<evidence type="ECO:0000313" key="2">
    <source>
        <dbReference type="Proteomes" id="UP000035085"/>
    </source>
</evidence>
<protein>
    <recommendedName>
        <fullName evidence="3">Methyltransferase type 11 domain-containing protein</fullName>
    </recommendedName>
</protein>
<evidence type="ECO:0008006" key="3">
    <source>
        <dbReference type="Google" id="ProtNLM"/>
    </source>
</evidence>
<accession>A0ABN4FYG4</accession>
<organism evidence="1 2">
    <name type="scientific">Pandoraea vervacti</name>
    <dbReference type="NCBI Taxonomy" id="656178"/>
    <lineage>
        <taxon>Bacteria</taxon>
        <taxon>Pseudomonadati</taxon>
        <taxon>Pseudomonadota</taxon>
        <taxon>Betaproteobacteria</taxon>
        <taxon>Burkholderiales</taxon>
        <taxon>Burkholderiaceae</taxon>
        <taxon>Pandoraea</taxon>
    </lineage>
</organism>
<dbReference type="InterPro" id="IPR029063">
    <property type="entry name" value="SAM-dependent_MTases_sf"/>
</dbReference>
<sequence>MKEWLELVRRQIAAKAPDLLEIFETYANEALFARRYLDQDLSGLAQGAEVLEVGAGAYLLSCQLVREGFRVSALEPVGQGFSLFTKFQEMVLFVARQANCVPTIIASPGESLDIVNRFDFAFSINVMEHVSDVGCVVDRVGRSLRDGASYRFTCPNYTFPYEPHFNIPTLFSKRLTERLMHRRIFEYDNLPDPAGTWRSLNWITVGTIERATRAHPELKVRFNRDMLTDTFIRVTSDPIFAARRSPLMRHLITALVRSGLHRLPSFLPAAALPTIDCRIQKIVNLGSTRQ</sequence>
<keyword evidence="2" id="KW-1185">Reference proteome</keyword>
<dbReference type="EMBL" id="CP010897">
    <property type="protein sequence ID" value="AJP57257.2"/>
    <property type="molecule type" value="Genomic_DNA"/>
</dbReference>